<sequence>MVLIELSNYSVYTANHYREFLIAISAIALVVFGFLLRNQLISKSLLLKSELKPDDEKLALLQMSKREFEVLVKIAEGRSNSEIADLLFVSENTIKTHVSNIFSKLNVKRRTEAIKQAKEYGLL</sequence>
<dbReference type="Proteomes" id="UP000662783">
    <property type="component" value="Chromosome"/>
</dbReference>
<dbReference type="PROSITE" id="PS00622">
    <property type="entry name" value="HTH_LUXR_1"/>
    <property type="match status" value="1"/>
</dbReference>
<dbReference type="EMBL" id="CP070608">
    <property type="protein sequence ID" value="QSE99387.1"/>
    <property type="molecule type" value="Genomic_DNA"/>
</dbReference>
<evidence type="ECO:0000256" key="3">
    <source>
        <dbReference type="ARBA" id="ARBA00023163"/>
    </source>
</evidence>
<dbReference type="PANTHER" id="PTHR44688:SF16">
    <property type="entry name" value="DNA-BINDING TRANSCRIPTIONAL ACTIVATOR DEVR_DOSR"/>
    <property type="match status" value="1"/>
</dbReference>
<gene>
    <name evidence="6" type="ORF">JR347_12470</name>
</gene>
<evidence type="ECO:0000256" key="4">
    <source>
        <dbReference type="SAM" id="Phobius"/>
    </source>
</evidence>
<proteinExistence type="predicted"/>
<dbReference type="InterPro" id="IPR016032">
    <property type="entry name" value="Sig_transdc_resp-reg_C-effctor"/>
</dbReference>
<dbReference type="GO" id="GO:0006355">
    <property type="term" value="P:regulation of DNA-templated transcription"/>
    <property type="evidence" value="ECO:0007669"/>
    <property type="project" value="InterPro"/>
</dbReference>
<reference evidence="6" key="1">
    <citation type="submission" date="2021-02" db="EMBL/GenBank/DDBJ databases">
        <title>Fulvivirga sp. S481 isolated from sea water.</title>
        <authorList>
            <person name="Bae S.S."/>
            <person name="Baek K."/>
        </authorList>
    </citation>
    <scope>NUCLEOTIDE SEQUENCE</scope>
    <source>
        <strain evidence="6">S481</strain>
    </source>
</reference>
<dbReference type="SUPFAM" id="SSF46894">
    <property type="entry name" value="C-terminal effector domain of the bipartite response regulators"/>
    <property type="match status" value="1"/>
</dbReference>
<dbReference type="PRINTS" id="PR00038">
    <property type="entry name" value="HTHLUXR"/>
</dbReference>
<evidence type="ECO:0000256" key="2">
    <source>
        <dbReference type="ARBA" id="ARBA00023125"/>
    </source>
</evidence>
<name>A0A975A3A0_9BACT</name>
<keyword evidence="2" id="KW-0238">DNA-binding</keyword>
<evidence type="ECO:0000313" key="7">
    <source>
        <dbReference type="Proteomes" id="UP000662783"/>
    </source>
</evidence>
<protein>
    <submittedName>
        <fullName evidence="6">Response regulator transcription factor</fullName>
    </submittedName>
</protein>
<dbReference type="SMART" id="SM00421">
    <property type="entry name" value="HTH_LUXR"/>
    <property type="match status" value="1"/>
</dbReference>
<dbReference type="Gene3D" id="1.10.10.10">
    <property type="entry name" value="Winged helix-like DNA-binding domain superfamily/Winged helix DNA-binding domain"/>
    <property type="match status" value="1"/>
</dbReference>
<feature type="transmembrane region" description="Helical" evidence="4">
    <location>
        <begin position="20"/>
        <end position="36"/>
    </location>
</feature>
<dbReference type="CDD" id="cd06170">
    <property type="entry name" value="LuxR_C_like"/>
    <property type="match status" value="1"/>
</dbReference>
<keyword evidence="1" id="KW-0805">Transcription regulation</keyword>
<keyword evidence="4" id="KW-1133">Transmembrane helix</keyword>
<dbReference type="InterPro" id="IPR036388">
    <property type="entry name" value="WH-like_DNA-bd_sf"/>
</dbReference>
<keyword evidence="4" id="KW-0812">Transmembrane</keyword>
<accession>A0A975A3A0</accession>
<dbReference type="PROSITE" id="PS50043">
    <property type="entry name" value="HTH_LUXR_2"/>
    <property type="match status" value="1"/>
</dbReference>
<keyword evidence="4" id="KW-0472">Membrane</keyword>
<evidence type="ECO:0000256" key="1">
    <source>
        <dbReference type="ARBA" id="ARBA00023015"/>
    </source>
</evidence>
<keyword evidence="7" id="KW-1185">Reference proteome</keyword>
<dbReference type="Pfam" id="PF00196">
    <property type="entry name" value="GerE"/>
    <property type="match status" value="1"/>
</dbReference>
<evidence type="ECO:0000313" key="6">
    <source>
        <dbReference type="EMBL" id="QSE99387.1"/>
    </source>
</evidence>
<organism evidence="6 7">
    <name type="scientific">Fulvivirga lutea</name>
    <dbReference type="NCBI Taxonomy" id="2810512"/>
    <lineage>
        <taxon>Bacteria</taxon>
        <taxon>Pseudomonadati</taxon>
        <taxon>Bacteroidota</taxon>
        <taxon>Cytophagia</taxon>
        <taxon>Cytophagales</taxon>
        <taxon>Fulvivirgaceae</taxon>
        <taxon>Fulvivirga</taxon>
    </lineage>
</organism>
<evidence type="ECO:0000259" key="5">
    <source>
        <dbReference type="PROSITE" id="PS50043"/>
    </source>
</evidence>
<keyword evidence="3" id="KW-0804">Transcription</keyword>
<dbReference type="PANTHER" id="PTHR44688">
    <property type="entry name" value="DNA-BINDING TRANSCRIPTIONAL ACTIVATOR DEVR_DOSR"/>
    <property type="match status" value="1"/>
</dbReference>
<dbReference type="GO" id="GO:0003677">
    <property type="term" value="F:DNA binding"/>
    <property type="evidence" value="ECO:0007669"/>
    <property type="project" value="UniProtKB-KW"/>
</dbReference>
<feature type="domain" description="HTH luxR-type" evidence="5">
    <location>
        <begin position="56"/>
        <end position="121"/>
    </location>
</feature>
<dbReference type="InterPro" id="IPR000792">
    <property type="entry name" value="Tscrpt_reg_LuxR_C"/>
</dbReference>
<dbReference type="KEGG" id="fuv:JR347_12470"/>
<dbReference type="AlphaFoldDB" id="A0A975A3A0"/>